<sequence length="521" mass="56526">MGETEKVEQDVLEVVEQTSPGSKTDESYDEQRSPWEAAKASPKAIICCTIMSLSPLVTGFDNIIIGLVTAMPAFQMVYGEASGVIPAQWLSLWTSMVAVGVIIGAMLSGPMSDRWGCRVPVLIGGFIAVAGSIICAFADELEVLQNRRILFLFAKIIVGLGMGFMLPASQTYISEVAPVELKGPLLSAYTLSMVCGQVIAVAGVNARITIFSRMAYRLLLAIEAIPTGFAALAPCFIPESPNFFVKRGNIPKAITAYTRLFSEAQAEPTVQRLARALEHERGVQESAEAPSFQECFHGANWRRTRIVCYANMLQSFVGMAMIQNATYFFQLGGMSAQNSLNVTTASLCLLIPALLLSWYLMGRLGRRTILLCATSVIMVLWMAVGVGGCFGTTTAFWFVGCAIVVTNFVYGLGVGSVYPVVAAETSALRLRAKTQALGFAVQFVVSWVFQYVVPYMYSPAEGHLGGKVGFIFSGLSAIALAVIFFEIPEMKGLRVEELDARFEQRLPTRTFQRAVVSQAEA</sequence>
<feature type="domain" description="Major facilitator superfamily (MFS) profile" evidence="8">
    <location>
        <begin position="47"/>
        <end position="491"/>
    </location>
</feature>
<dbReference type="EMBL" id="JBFXLT010000006">
    <property type="protein sequence ID" value="KAL2820612.1"/>
    <property type="molecule type" value="Genomic_DNA"/>
</dbReference>
<proteinExistence type="inferred from homology"/>
<evidence type="ECO:0000256" key="5">
    <source>
        <dbReference type="ARBA" id="ARBA00023136"/>
    </source>
</evidence>
<dbReference type="PROSITE" id="PS50850">
    <property type="entry name" value="MFS"/>
    <property type="match status" value="1"/>
</dbReference>
<feature type="transmembrane region" description="Helical" evidence="7">
    <location>
        <begin position="306"/>
        <end position="328"/>
    </location>
</feature>
<feature type="transmembrane region" description="Helical" evidence="7">
    <location>
        <begin position="90"/>
        <end position="107"/>
    </location>
</feature>
<evidence type="ECO:0000313" key="10">
    <source>
        <dbReference type="Proteomes" id="UP001610334"/>
    </source>
</evidence>
<feature type="transmembrane region" description="Helical" evidence="7">
    <location>
        <begin position="340"/>
        <end position="361"/>
    </location>
</feature>
<organism evidence="9 10">
    <name type="scientific">Aspergillus granulosus</name>
    <dbReference type="NCBI Taxonomy" id="176169"/>
    <lineage>
        <taxon>Eukaryota</taxon>
        <taxon>Fungi</taxon>
        <taxon>Dikarya</taxon>
        <taxon>Ascomycota</taxon>
        <taxon>Pezizomycotina</taxon>
        <taxon>Eurotiomycetes</taxon>
        <taxon>Eurotiomycetidae</taxon>
        <taxon>Eurotiales</taxon>
        <taxon>Aspergillaceae</taxon>
        <taxon>Aspergillus</taxon>
        <taxon>Aspergillus subgen. Nidulantes</taxon>
    </lineage>
</organism>
<dbReference type="InterPro" id="IPR036259">
    <property type="entry name" value="MFS_trans_sf"/>
</dbReference>
<keyword evidence="5 7" id="KW-0472">Membrane</keyword>
<feature type="transmembrane region" description="Helical" evidence="7">
    <location>
        <begin position="368"/>
        <end position="388"/>
    </location>
</feature>
<dbReference type="InterPro" id="IPR005828">
    <property type="entry name" value="MFS_sugar_transport-like"/>
</dbReference>
<dbReference type="PANTHER" id="PTHR48022:SF41">
    <property type="entry name" value="MAJOR FACILITATOR SUPERFAMILY (MFS) PROFILE DOMAIN-CONTAINING PROTEIN"/>
    <property type="match status" value="1"/>
</dbReference>
<evidence type="ECO:0000256" key="4">
    <source>
        <dbReference type="ARBA" id="ARBA00022989"/>
    </source>
</evidence>
<feature type="transmembrane region" description="Helical" evidence="7">
    <location>
        <begin position="188"/>
        <end position="208"/>
    </location>
</feature>
<feature type="compositionally biased region" description="Basic and acidic residues" evidence="6">
    <location>
        <begin position="23"/>
        <end position="33"/>
    </location>
</feature>
<feature type="transmembrane region" description="Helical" evidence="7">
    <location>
        <begin position="469"/>
        <end position="487"/>
    </location>
</feature>
<gene>
    <name evidence="9" type="ORF">BJX63DRAFT_444170</name>
</gene>
<name>A0ABR4HYN9_9EURO</name>
<evidence type="ECO:0000259" key="8">
    <source>
        <dbReference type="PROSITE" id="PS50850"/>
    </source>
</evidence>
<evidence type="ECO:0000313" key="9">
    <source>
        <dbReference type="EMBL" id="KAL2820612.1"/>
    </source>
</evidence>
<dbReference type="SUPFAM" id="SSF103473">
    <property type="entry name" value="MFS general substrate transporter"/>
    <property type="match status" value="1"/>
</dbReference>
<comment type="caution">
    <text evidence="9">The sequence shown here is derived from an EMBL/GenBank/DDBJ whole genome shotgun (WGS) entry which is preliminary data.</text>
</comment>
<evidence type="ECO:0000256" key="1">
    <source>
        <dbReference type="ARBA" id="ARBA00004141"/>
    </source>
</evidence>
<feature type="region of interest" description="Disordered" evidence="6">
    <location>
        <begin position="1"/>
        <end position="33"/>
    </location>
</feature>
<dbReference type="InterPro" id="IPR050360">
    <property type="entry name" value="MFS_Sugar_Transporters"/>
</dbReference>
<dbReference type="Gene3D" id="1.20.1250.20">
    <property type="entry name" value="MFS general substrate transporter like domains"/>
    <property type="match status" value="1"/>
</dbReference>
<accession>A0ABR4HYN9</accession>
<feature type="transmembrane region" description="Helical" evidence="7">
    <location>
        <begin position="149"/>
        <end position="168"/>
    </location>
</feature>
<reference evidence="9 10" key="1">
    <citation type="submission" date="2024-07" db="EMBL/GenBank/DDBJ databases">
        <title>Section-level genome sequencing and comparative genomics of Aspergillus sections Usti and Cavernicolus.</title>
        <authorList>
            <consortium name="Lawrence Berkeley National Laboratory"/>
            <person name="Nybo J.L."/>
            <person name="Vesth T.C."/>
            <person name="Theobald S."/>
            <person name="Frisvad J.C."/>
            <person name="Larsen T.O."/>
            <person name="Kjaerboelling I."/>
            <person name="Rothschild-Mancinelli K."/>
            <person name="Lyhne E.K."/>
            <person name="Kogle M.E."/>
            <person name="Barry K."/>
            <person name="Clum A."/>
            <person name="Na H."/>
            <person name="Ledsgaard L."/>
            <person name="Lin J."/>
            <person name="Lipzen A."/>
            <person name="Kuo A."/>
            <person name="Riley R."/>
            <person name="Mondo S."/>
            <person name="Labutti K."/>
            <person name="Haridas S."/>
            <person name="Pangalinan J."/>
            <person name="Salamov A.A."/>
            <person name="Simmons B.A."/>
            <person name="Magnuson J.K."/>
            <person name="Chen J."/>
            <person name="Drula E."/>
            <person name="Henrissat B."/>
            <person name="Wiebenga A."/>
            <person name="Lubbers R.J."/>
            <person name="Gomes A.C."/>
            <person name="Makela M.R."/>
            <person name="Stajich J."/>
            <person name="Grigoriev I.V."/>
            <person name="Mortensen U.H."/>
            <person name="De Vries R.P."/>
            <person name="Baker S.E."/>
            <person name="Andersen M.R."/>
        </authorList>
    </citation>
    <scope>NUCLEOTIDE SEQUENCE [LARGE SCALE GENOMIC DNA]</scope>
    <source>
        <strain evidence="9 10">CBS 588.65</strain>
    </source>
</reference>
<keyword evidence="10" id="KW-1185">Reference proteome</keyword>
<keyword evidence="4 7" id="KW-1133">Transmembrane helix</keyword>
<dbReference type="InterPro" id="IPR020846">
    <property type="entry name" value="MFS_dom"/>
</dbReference>
<evidence type="ECO:0000256" key="6">
    <source>
        <dbReference type="SAM" id="MobiDB-lite"/>
    </source>
</evidence>
<evidence type="ECO:0000256" key="7">
    <source>
        <dbReference type="SAM" id="Phobius"/>
    </source>
</evidence>
<comment type="similarity">
    <text evidence="2">Belongs to the major facilitator superfamily. Sugar transporter (TC 2.A.1.1) family.</text>
</comment>
<evidence type="ECO:0000256" key="3">
    <source>
        <dbReference type="ARBA" id="ARBA00022692"/>
    </source>
</evidence>
<feature type="transmembrane region" description="Helical" evidence="7">
    <location>
        <begin position="394"/>
        <end position="415"/>
    </location>
</feature>
<dbReference type="PROSITE" id="PS00217">
    <property type="entry name" value="SUGAR_TRANSPORT_2"/>
    <property type="match status" value="1"/>
</dbReference>
<dbReference type="Pfam" id="PF00083">
    <property type="entry name" value="Sugar_tr"/>
    <property type="match status" value="1"/>
</dbReference>
<feature type="transmembrane region" description="Helical" evidence="7">
    <location>
        <begin position="436"/>
        <end position="457"/>
    </location>
</feature>
<evidence type="ECO:0000256" key="2">
    <source>
        <dbReference type="ARBA" id="ARBA00010992"/>
    </source>
</evidence>
<comment type="subcellular location">
    <subcellularLocation>
        <location evidence="1">Membrane</location>
        <topology evidence="1">Multi-pass membrane protein</topology>
    </subcellularLocation>
</comment>
<protein>
    <submittedName>
        <fullName evidence="9">General substrate transporter</fullName>
    </submittedName>
</protein>
<keyword evidence="3 7" id="KW-0812">Transmembrane</keyword>
<dbReference type="InterPro" id="IPR005829">
    <property type="entry name" value="Sugar_transporter_CS"/>
</dbReference>
<dbReference type="Proteomes" id="UP001610334">
    <property type="component" value="Unassembled WGS sequence"/>
</dbReference>
<feature type="transmembrane region" description="Helical" evidence="7">
    <location>
        <begin position="119"/>
        <end position="137"/>
    </location>
</feature>
<dbReference type="PANTHER" id="PTHR48022">
    <property type="entry name" value="PLASTIDIC GLUCOSE TRANSPORTER 4"/>
    <property type="match status" value="1"/>
</dbReference>